<feature type="transmembrane region" description="Helical" evidence="1">
    <location>
        <begin position="327"/>
        <end position="349"/>
    </location>
</feature>
<dbReference type="GO" id="GO:0140359">
    <property type="term" value="F:ABC-type transporter activity"/>
    <property type="evidence" value="ECO:0007669"/>
    <property type="project" value="InterPro"/>
</dbReference>
<keyword evidence="1" id="KW-1133">Transmembrane helix</keyword>
<feature type="transmembrane region" description="Helical" evidence="1">
    <location>
        <begin position="200"/>
        <end position="221"/>
    </location>
</feature>
<accession>A0A1M4UBY1</accession>
<sequence>MKNKVLRTGISKLNALTMSDWTSNLHSLVFRDEDAGASKGDFPWGPFKAMVQKEISDHFRNWRFIILFAIISMACMGTLFATLADGMKAIVVDSSGNSFFFLNLFTKSNGTLPPFFGFVGFLGPLFGISLGFDAISSEQQRGTLSRIMAQPVPRDSILNAKFLAGIIVISVMFFTLSFLVLGSGLIAIGIPPTAEEFMRIMVYTVLSIVYVSFWLNLAILFSVRFKQSATSALLGIAVWLFCTIFYPLLANMIIKAYEPSKFASPKAIYFYEKLKFYLGQIMPNELFDGITSAILVPSVRSLGPLSMEQLQGAIPSSLPLGQSIMLVWPQFTGLLALTLLCFLLSYMVFMKREIRSRG</sequence>
<dbReference type="Proteomes" id="UP000184406">
    <property type="component" value="Unassembled WGS sequence"/>
</dbReference>
<feature type="transmembrane region" description="Helical" evidence="1">
    <location>
        <begin position="162"/>
        <end position="188"/>
    </location>
</feature>
<organism evidence="2 3">
    <name type="scientific">Arenibacter palladensis</name>
    <dbReference type="NCBI Taxonomy" id="237373"/>
    <lineage>
        <taxon>Bacteria</taxon>
        <taxon>Pseudomonadati</taxon>
        <taxon>Bacteroidota</taxon>
        <taxon>Flavobacteriia</taxon>
        <taxon>Flavobacteriales</taxon>
        <taxon>Flavobacteriaceae</taxon>
        <taxon>Arenibacter</taxon>
    </lineage>
</organism>
<feature type="transmembrane region" description="Helical" evidence="1">
    <location>
        <begin position="115"/>
        <end position="136"/>
    </location>
</feature>
<dbReference type="PANTHER" id="PTHR43471">
    <property type="entry name" value="ABC TRANSPORTER PERMEASE"/>
    <property type="match status" value="1"/>
</dbReference>
<evidence type="ECO:0000256" key="1">
    <source>
        <dbReference type="SAM" id="Phobius"/>
    </source>
</evidence>
<dbReference type="RefSeq" id="WP_218587881.1">
    <property type="nucleotide sequence ID" value="NZ_FQUX01000001.1"/>
</dbReference>
<feature type="transmembrane region" description="Helical" evidence="1">
    <location>
        <begin position="62"/>
        <end position="84"/>
    </location>
</feature>
<protein>
    <submittedName>
        <fullName evidence="2">ABC-2 type transport system permease protein</fullName>
    </submittedName>
</protein>
<dbReference type="GO" id="GO:0005886">
    <property type="term" value="C:plasma membrane"/>
    <property type="evidence" value="ECO:0007669"/>
    <property type="project" value="UniProtKB-SubCell"/>
</dbReference>
<dbReference type="EMBL" id="FQUX01000001">
    <property type="protein sequence ID" value="SHE54184.1"/>
    <property type="molecule type" value="Genomic_DNA"/>
</dbReference>
<keyword evidence="1" id="KW-0812">Transmembrane</keyword>
<proteinExistence type="predicted"/>
<reference evidence="3" key="1">
    <citation type="submission" date="2016-11" db="EMBL/GenBank/DDBJ databases">
        <authorList>
            <person name="Varghese N."/>
            <person name="Submissions S."/>
        </authorList>
    </citation>
    <scope>NUCLEOTIDE SEQUENCE [LARGE SCALE GENOMIC DNA]</scope>
    <source>
        <strain evidence="3">DSM 17539</strain>
    </source>
</reference>
<dbReference type="PANTHER" id="PTHR43471:SF14">
    <property type="entry name" value="ABC-2 TYPE TRANSPORT SYSTEM PERMEASE PROTEIN"/>
    <property type="match status" value="1"/>
</dbReference>
<evidence type="ECO:0000313" key="2">
    <source>
        <dbReference type="EMBL" id="SHE54184.1"/>
    </source>
</evidence>
<dbReference type="Pfam" id="PF12679">
    <property type="entry name" value="ABC2_membrane_2"/>
    <property type="match status" value="1"/>
</dbReference>
<feature type="transmembrane region" description="Helical" evidence="1">
    <location>
        <begin position="233"/>
        <end position="254"/>
    </location>
</feature>
<name>A0A1M4UBY1_9FLAO</name>
<evidence type="ECO:0000313" key="3">
    <source>
        <dbReference type="Proteomes" id="UP000184406"/>
    </source>
</evidence>
<gene>
    <name evidence="2" type="ORF">SAMN03080594_101563</name>
</gene>
<keyword evidence="3" id="KW-1185">Reference proteome</keyword>
<dbReference type="AlphaFoldDB" id="A0A1M4UBY1"/>
<keyword evidence="1" id="KW-0472">Membrane</keyword>